<feature type="region of interest" description="Disordered" evidence="6">
    <location>
        <begin position="46"/>
        <end position="255"/>
    </location>
</feature>
<feature type="transmembrane region" description="Helical" evidence="7">
    <location>
        <begin position="473"/>
        <end position="491"/>
    </location>
</feature>
<feature type="transmembrane region" description="Helical" evidence="7">
    <location>
        <begin position="437"/>
        <end position="461"/>
    </location>
</feature>
<dbReference type="InterPro" id="IPR012438">
    <property type="entry name" value="DUF1639"/>
</dbReference>
<dbReference type="InterPro" id="IPR001193">
    <property type="entry name" value="MBTPS2"/>
</dbReference>
<evidence type="ECO:0000256" key="5">
    <source>
        <dbReference type="ARBA" id="ARBA00032658"/>
    </source>
</evidence>
<gene>
    <name evidence="9" type="ORF">AARE701A_LOCUS18914</name>
</gene>
<dbReference type="EMBL" id="LR999457">
    <property type="protein sequence ID" value="CAE6186152.1"/>
    <property type="molecule type" value="Genomic_DNA"/>
</dbReference>
<evidence type="ECO:0000313" key="10">
    <source>
        <dbReference type="Proteomes" id="UP000682877"/>
    </source>
</evidence>
<comment type="subcellular location">
    <subcellularLocation>
        <location evidence="1">Endomembrane system</location>
        <topology evidence="1">Multi-pass membrane protein</topology>
    </subcellularLocation>
</comment>
<feature type="compositionally biased region" description="Polar residues" evidence="6">
    <location>
        <begin position="183"/>
        <end position="193"/>
    </location>
</feature>
<reference evidence="9" key="1">
    <citation type="submission" date="2021-01" db="EMBL/GenBank/DDBJ databases">
        <authorList>
            <person name="Bezrukov I."/>
        </authorList>
    </citation>
    <scope>NUCLEOTIDE SEQUENCE</scope>
</reference>
<name>A0A8S2B351_ARAAE</name>
<dbReference type="Pfam" id="PF07797">
    <property type="entry name" value="DUF1639"/>
    <property type="match status" value="1"/>
</dbReference>
<evidence type="ECO:0000259" key="8">
    <source>
        <dbReference type="Pfam" id="PF02163"/>
    </source>
</evidence>
<dbReference type="PANTHER" id="PTHR13325">
    <property type="entry name" value="PROTEASE M50 MEMBRANE-BOUND TRANSCRIPTION FACTOR SITE 2 PROTEASE"/>
    <property type="match status" value="1"/>
</dbReference>
<keyword evidence="10" id="KW-1185">Reference proteome</keyword>
<dbReference type="PRINTS" id="PR01000">
    <property type="entry name" value="SREBPS2PTASE"/>
</dbReference>
<feature type="compositionally biased region" description="Basic and acidic residues" evidence="6">
    <location>
        <begin position="246"/>
        <end position="255"/>
    </location>
</feature>
<dbReference type="GO" id="GO:0004222">
    <property type="term" value="F:metalloendopeptidase activity"/>
    <property type="evidence" value="ECO:0007669"/>
    <property type="project" value="InterPro"/>
</dbReference>
<dbReference type="GO" id="GO:0016020">
    <property type="term" value="C:membrane"/>
    <property type="evidence" value="ECO:0007669"/>
    <property type="project" value="InterPro"/>
</dbReference>
<evidence type="ECO:0000256" key="3">
    <source>
        <dbReference type="ARBA" id="ARBA00022989"/>
    </source>
</evidence>
<evidence type="ECO:0000313" key="9">
    <source>
        <dbReference type="EMBL" id="CAE6186152.1"/>
    </source>
</evidence>
<feature type="transmembrane region" description="Helical" evidence="7">
    <location>
        <begin position="392"/>
        <end position="417"/>
    </location>
</feature>
<protein>
    <recommendedName>
        <fullName evidence="5">Endopeptidase S2P</fullName>
    </recommendedName>
</protein>
<keyword evidence="2 7" id="KW-0812">Transmembrane</keyword>
<evidence type="ECO:0000256" key="1">
    <source>
        <dbReference type="ARBA" id="ARBA00004127"/>
    </source>
</evidence>
<accession>A0A8S2B351</accession>
<evidence type="ECO:0000256" key="2">
    <source>
        <dbReference type="ARBA" id="ARBA00022692"/>
    </source>
</evidence>
<dbReference type="InterPro" id="IPR008915">
    <property type="entry name" value="Peptidase_M50"/>
</dbReference>
<evidence type="ECO:0000256" key="7">
    <source>
        <dbReference type="SAM" id="Phobius"/>
    </source>
</evidence>
<dbReference type="PANTHER" id="PTHR13325:SF3">
    <property type="entry name" value="MEMBRANE-BOUND TRANSCRIPTION FACTOR SITE-2 PROTEASE"/>
    <property type="match status" value="1"/>
</dbReference>
<evidence type="ECO:0000256" key="6">
    <source>
        <dbReference type="SAM" id="MobiDB-lite"/>
    </source>
</evidence>
<dbReference type="GO" id="GO:0012505">
    <property type="term" value="C:endomembrane system"/>
    <property type="evidence" value="ECO:0007669"/>
    <property type="project" value="UniProtKB-SubCell"/>
</dbReference>
<feature type="region of interest" description="Disordered" evidence="6">
    <location>
        <begin position="1"/>
        <end position="32"/>
    </location>
</feature>
<dbReference type="GO" id="GO:0031293">
    <property type="term" value="P:membrane protein intracellular domain proteolysis"/>
    <property type="evidence" value="ECO:0007669"/>
    <property type="project" value="TreeGrafter"/>
</dbReference>
<proteinExistence type="predicted"/>
<dbReference type="Proteomes" id="UP000682877">
    <property type="component" value="Chromosome 7"/>
</dbReference>
<feature type="domain" description="Peptidase M50" evidence="8">
    <location>
        <begin position="448"/>
        <end position="806"/>
    </location>
</feature>
<dbReference type="AlphaFoldDB" id="A0A8S2B351"/>
<dbReference type="GO" id="GO:1905897">
    <property type="term" value="P:regulation of response to endoplasmic reticulum stress"/>
    <property type="evidence" value="ECO:0007669"/>
    <property type="project" value="TreeGrafter"/>
</dbReference>
<sequence length="852" mass="94433">MMRYQRVSPDCLPLTNGGKKPYLRPSPSRATNEDTTVITTTSIAGRGFNGGSCTTTTNTSSLDGVPKGFRFRSTQQQQQQQQDPSPSRRGGDVLLQWGQRKRSRASRAEIRSTTTTTADDSSSSSGQGKIQSSKLQRRSMNPSMPPPPPAPPIFSGRSTNPRNGFVIGKKSFFPSRNLEDRSANGSPSRNNINGRMISRSGGSKRSPPSPDQIEKRSSVRDHRQNGFDHQQHQRVNRSESTAQGHPEVEINGEREKATQEWPRIYIALSRKEKEEDFLVMKGTKLPHRPRKRAKNIDKALQFCFPGMWLSDLTKNRYEVREKKHVKKQQKRRGLKGMENLDTDSEMRFRRDRLAGGDNIENEASCCYCDLKISNFNEPIFRLGRRFSGVMKVWFSIGHGFGVASLILVTVFLLLQFHPNPLFSNRLTSAVFGFSPSMRVSLSGIAYVFVSTVITVSVHELGHALAAASEGIQMEYIAVFIAAIFPGGLVAFDNDVLQSLPSFNALRIYCAGIWHNAVLCALCVFALFLLPVMLSPFYKHGESLTVVDVPSVSPLFGYLSPGDVIVSLDGIQVHKPSEWLELAAILDKENSETSNASLYLGGSRRFHHGKGYCVPISLIEEGLKGNMVENQFVCPGDLTAFRTMPCSNAALREVSVCLDAKDIVKLSKCGDGWVTTSDTDNKSDCVCPQGDSCLQAMQSPGVSWTEITYKKTSSKNCSRLGLDFNTSNCLGTFVFVGDLIAMSHSVHLTAYQPRWLFNFFGKSFPDILERSLTCTFHVSLALVLLNSLPVYYLDGESILESSLQSFTWFSPRKKKKALQPEVLNPKSLQHDCSIVRGECLDPGVDPTALSGLQ</sequence>
<feature type="compositionally biased region" description="Basic and acidic residues" evidence="6">
    <location>
        <begin position="212"/>
        <end position="231"/>
    </location>
</feature>
<evidence type="ECO:0000256" key="4">
    <source>
        <dbReference type="ARBA" id="ARBA00023136"/>
    </source>
</evidence>
<dbReference type="GO" id="GO:0005737">
    <property type="term" value="C:cytoplasm"/>
    <property type="evidence" value="ECO:0007669"/>
    <property type="project" value="TreeGrafter"/>
</dbReference>
<feature type="compositionally biased region" description="Pro residues" evidence="6">
    <location>
        <begin position="143"/>
        <end position="152"/>
    </location>
</feature>
<feature type="transmembrane region" description="Helical" evidence="7">
    <location>
        <begin position="511"/>
        <end position="533"/>
    </location>
</feature>
<dbReference type="Pfam" id="PF02163">
    <property type="entry name" value="Peptidase_M50"/>
    <property type="match status" value="1"/>
</dbReference>
<organism evidence="9 10">
    <name type="scientific">Arabidopsis arenosa</name>
    <name type="common">Sand rock-cress</name>
    <name type="synonym">Cardaminopsis arenosa</name>
    <dbReference type="NCBI Taxonomy" id="38785"/>
    <lineage>
        <taxon>Eukaryota</taxon>
        <taxon>Viridiplantae</taxon>
        <taxon>Streptophyta</taxon>
        <taxon>Embryophyta</taxon>
        <taxon>Tracheophyta</taxon>
        <taxon>Spermatophyta</taxon>
        <taxon>Magnoliopsida</taxon>
        <taxon>eudicotyledons</taxon>
        <taxon>Gunneridae</taxon>
        <taxon>Pentapetalae</taxon>
        <taxon>rosids</taxon>
        <taxon>malvids</taxon>
        <taxon>Brassicales</taxon>
        <taxon>Brassicaceae</taxon>
        <taxon>Camelineae</taxon>
        <taxon>Arabidopsis</taxon>
    </lineage>
</organism>
<feature type="compositionally biased region" description="Low complexity" evidence="6">
    <location>
        <begin position="51"/>
        <end position="61"/>
    </location>
</feature>
<keyword evidence="3 7" id="KW-1133">Transmembrane helix</keyword>
<feature type="compositionally biased region" description="Low complexity" evidence="6">
    <location>
        <begin position="111"/>
        <end position="133"/>
    </location>
</feature>
<keyword evidence="4 7" id="KW-0472">Membrane</keyword>